<keyword evidence="11" id="KW-0966">Cell projection</keyword>
<evidence type="ECO:0000256" key="6">
    <source>
        <dbReference type="ARBA" id="ARBA00023143"/>
    </source>
</evidence>
<dbReference type="GO" id="GO:0005576">
    <property type="term" value="C:extracellular region"/>
    <property type="evidence" value="ECO:0007669"/>
    <property type="project" value="UniProtKB-SubCell"/>
</dbReference>
<dbReference type="NCBIfam" id="TIGR02492">
    <property type="entry name" value="flgK_ends"/>
    <property type="match status" value="1"/>
</dbReference>
<dbReference type="Proteomes" id="UP000040576">
    <property type="component" value="Unassembled WGS sequence"/>
</dbReference>
<evidence type="ECO:0000256" key="3">
    <source>
        <dbReference type="ARBA" id="ARBA00009677"/>
    </source>
</evidence>
<keyword evidence="12" id="KW-1185">Reference proteome</keyword>
<dbReference type="GO" id="GO:0044780">
    <property type="term" value="P:bacterial-type flagellum assembly"/>
    <property type="evidence" value="ECO:0007669"/>
    <property type="project" value="InterPro"/>
</dbReference>
<dbReference type="AlphaFoldDB" id="A0A090IXG1"/>
<dbReference type="SUPFAM" id="SSF64518">
    <property type="entry name" value="Phase 1 flagellin"/>
    <property type="match status" value="1"/>
</dbReference>
<dbReference type="PANTHER" id="PTHR30033">
    <property type="entry name" value="FLAGELLAR HOOK-ASSOCIATED PROTEIN 1"/>
    <property type="match status" value="1"/>
</dbReference>
<evidence type="ECO:0000256" key="1">
    <source>
        <dbReference type="ARBA" id="ARBA00004365"/>
    </source>
</evidence>
<protein>
    <recommendedName>
        <fullName evidence="4 7">Flagellar hook-associated protein 1</fullName>
        <shortName evidence="7">HAP1</shortName>
    </recommendedName>
</protein>
<dbReference type="InterPro" id="IPR002371">
    <property type="entry name" value="FlgK"/>
</dbReference>
<dbReference type="PANTHER" id="PTHR30033:SF1">
    <property type="entry name" value="FLAGELLAR HOOK-ASSOCIATED PROTEIN 1"/>
    <property type="match status" value="1"/>
</dbReference>
<keyword evidence="6 7" id="KW-0975">Bacterial flagellum</keyword>
<dbReference type="GO" id="GO:0005198">
    <property type="term" value="F:structural molecule activity"/>
    <property type="evidence" value="ECO:0007669"/>
    <property type="project" value="UniProtKB-UniRule"/>
</dbReference>
<organism evidence="11 12">
    <name type="scientific">Caldibacillus thermoamylovorans</name>
    <dbReference type="NCBI Taxonomy" id="35841"/>
    <lineage>
        <taxon>Bacteria</taxon>
        <taxon>Bacillati</taxon>
        <taxon>Bacillota</taxon>
        <taxon>Bacilli</taxon>
        <taxon>Bacillales</taxon>
        <taxon>Bacillaceae</taxon>
        <taxon>Caldibacillus</taxon>
    </lineage>
</organism>
<feature type="domain" description="Flagellar basal body rod protein N-terminal" evidence="8">
    <location>
        <begin position="8"/>
        <end position="38"/>
    </location>
</feature>
<evidence type="ECO:0000313" key="12">
    <source>
        <dbReference type="Proteomes" id="UP000040576"/>
    </source>
</evidence>
<dbReference type="Pfam" id="PF00460">
    <property type="entry name" value="Flg_bb_rod"/>
    <property type="match status" value="1"/>
</dbReference>
<gene>
    <name evidence="7" type="primary">flgK</name>
    <name evidence="11" type="ORF">BT1A1_2997</name>
</gene>
<accession>A0A090IXG1</accession>
<proteinExistence type="inferred from homology"/>
<dbReference type="InterPro" id="IPR053927">
    <property type="entry name" value="FlgK_helical"/>
</dbReference>
<feature type="domain" description="Flagellar hook-associated protein FlgK helical" evidence="10">
    <location>
        <begin position="102"/>
        <end position="372"/>
    </location>
</feature>
<dbReference type="RefSeq" id="WP_034772627.1">
    <property type="nucleotide sequence ID" value="NZ_CCRF01000085.1"/>
</dbReference>
<dbReference type="EMBL" id="CCRF01000085">
    <property type="protein sequence ID" value="CEE02786.1"/>
    <property type="molecule type" value="Genomic_DNA"/>
</dbReference>
<dbReference type="InterPro" id="IPR001444">
    <property type="entry name" value="Flag_bb_rod_N"/>
</dbReference>
<keyword evidence="5 7" id="KW-0964">Secreted</keyword>
<evidence type="ECO:0000259" key="9">
    <source>
        <dbReference type="Pfam" id="PF06429"/>
    </source>
</evidence>
<keyword evidence="11" id="KW-0282">Flagellum</keyword>
<dbReference type="Pfam" id="PF22638">
    <property type="entry name" value="FlgK_D1"/>
    <property type="match status" value="1"/>
</dbReference>
<evidence type="ECO:0000313" key="11">
    <source>
        <dbReference type="EMBL" id="CEE02786.1"/>
    </source>
</evidence>
<dbReference type="InterPro" id="IPR010930">
    <property type="entry name" value="Flg_bb/hook_C_dom"/>
</dbReference>
<dbReference type="GO" id="GO:0009424">
    <property type="term" value="C:bacterial-type flagellum hook"/>
    <property type="evidence" value="ECO:0007669"/>
    <property type="project" value="UniProtKB-UniRule"/>
</dbReference>
<name>A0A090IXG1_9BACI</name>
<evidence type="ECO:0000256" key="7">
    <source>
        <dbReference type="RuleBase" id="RU362065"/>
    </source>
</evidence>
<evidence type="ECO:0000259" key="8">
    <source>
        <dbReference type="Pfam" id="PF00460"/>
    </source>
</evidence>
<sequence length="529" mass="57684">MVSTFHGLETAKRGMTAQQLGLYTTGHNISNANTPGYTRQRVSFETAEPFPGAGLNRPQIPGQLGTGVQAGTIERIRESFLDVQYRSENTKLGYYSSLSSALAKMEDIMNEPSNSGLQNIMSQFWSSLQNMADHPENLGARQVVAAKGQMVAETFNYYYNSLDGIKKDLGSEMDVTVKNINTIVSQIDELNKQIASVEPHGMLPNDLYDKRDQLVDQLSSLVNVKVTAVKPTQYGQPLPTAVGLYQIELVQKDGTSFGSGAQLLTVDTTTGASQQNELSITAENGVKAPPLNGNVQSVQVGNVTLDNLNFSGKLKGLIESYGYVDANGEVKGHYPEMMEKLNKLAYAFASEFNHIHKQGYGLDKTDPAGEFFDLGGSTDYDETINYAQVIKVHDEIIKDPTNIAAANTPGDNSGDNTIAFQLADLKKKNFKDYSVPLPNDMSGTFDFYYAAMIGDLGVAAQSANTNMENVQVLVDSVEYNRQSVSGVSLDEELTNMITFQHAYNASARMITVIDEMLDKIINGMGVVGR</sequence>
<comment type="subcellular location">
    <subcellularLocation>
        <location evidence="1 7">Bacterial flagellum</location>
    </subcellularLocation>
    <subcellularLocation>
        <location evidence="2 7">Secreted</location>
    </subcellularLocation>
</comment>
<evidence type="ECO:0000256" key="5">
    <source>
        <dbReference type="ARBA" id="ARBA00022525"/>
    </source>
</evidence>
<keyword evidence="11" id="KW-0969">Cilium</keyword>
<dbReference type="PRINTS" id="PR01005">
    <property type="entry name" value="FLGHOOKAP1"/>
</dbReference>
<feature type="domain" description="Flagellar basal-body/hook protein C-terminal" evidence="9">
    <location>
        <begin position="484"/>
        <end position="522"/>
    </location>
</feature>
<evidence type="ECO:0000259" key="10">
    <source>
        <dbReference type="Pfam" id="PF22638"/>
    </source>
</evidence>
<reference evidence="11 12" key="1">
    <citation type="submission" date="2014-07" db="EMBL/GenBank/DDBJ databases">
        <authorList>
            <person name="Wibberg Daniel"/>
        </authorList>
    </citation>
    <scope>NUCLEOTIDE SEQUENCE [LARGE SCALE GENOMIC DNA]</scope>
</reference>
<comment type="similarity">
    <text evidence="3 7">Belongs to the flagella basal body rod proteins family.</text>
</comment>
<dbReference type="Pfam" id="PF06429">
    <property type="entry name" value="Flg_bbr_C"/>
    <property type="match status" value="1"/>
</dbReference>
<evidence type="ECO:0000256" key="2">
    <source>
        <dbReference type="ARBA" id="ARBA00004613"/>
    </source>
</evidence>
<evidence type="ECO:0000256" key="4">
    <source>
        <dbReference type="ARBA" id="ARBA00016244"/>
    </source>
</evidence>